<dbReference type="Gene3D" id="3.40.50.300">
    <property type="entry name" value="P-loop containing nucleotide triphosphate hydrolases"/>
    <property type="match status" value="4"/>
</dbReference>
<feature type="coiled-coil region" evidence="15">
    <location>
        <begin position="972"/>
        <end position="1020"/>
    </location>
</feature>
<name>D3E377_METRM</name>
<dbReference type="Pfam" id="PF13361">
    <property type="entry name" value="UvrD_C"/>
    <property type="match status" value="1"/>
</dbReference>
<keyword evidence="3" id="KW-0227">DNA damage</keyword>
<dbReference type="Pfam" id="PF00580">
    <property type="entry name" value="UvrD-helicase"/>
    <property type="match status" value="1"/>
</dbReference>
<proteinExistence type="predicted"/>
<keyword evidence="15" id="KW-0175">Coiled coil</keyword>
<reference evidence="18 19" key="1">
    <citation type="journal article" date="2010" name="PLoS ONE">
        <title>The genome sequence of the rumen methanogen Methanobrevibacter ruminantium reveals new possibilities for controlling ruminant methane emissions.</title>
        <authorList>
            <person name="Leahy S.C."/>
            <person name="Kelly W.J."/>
            <person name="Altermann E."/>
            <person name="Ronimus R.S."/>
            <person name="Yeoman C.J."/>
            <person name="Pacheco D.M."/>
            <person name="Li D."/>
            <person name="Kong Z."/>
            <person name="McTavish S."/>
            <person name="Sang C."/>
            <person name="Lambie S.C."/>
            <person name="Janssen P.H."/>
            <person name="Dey D."/>
            <person name="Attwood G.T."/>
        </authorList>
    </citation>
    <scope>NUCLEOTIDE SEQUENCE [LARGE SCALE GENOMIC DNA]</scope>
    <source>
        <strain evidence="19">ATCC 35063 / DSM 1093 / JCM 13430 / OCM 146 / M1</strain>
    </source>
</reference>
<dbReference type="InterPro" id="IPR014017">
    <property type="entry name" value="DNA_helicase_UvrD-like_C"/>
</dbReference>
<dbReference type="InterPro" id="IPR027417">
    <property type="entry name" value="P-loop_NTPase"/>
</dbReference>
<dbReference type="Proteomes" id="UP000008680">
    <property type="component" value="Chromosome"/>
</dbReference>
<evidence type="ECO:0000256" key="1">
    <source>
        <dbReference type="ARBA" id="ARBA00022722"/>
    </source>
</evidence>
<dbReference type="InterPro" id="IPR011335">
    <property type="entry name" value="Restrct_endonuc-II-like"/>
</dbReference>
<keyword evidence="4 14" id="KW-0378">Hydrolase</keyword>
<dbReference type="SUPFAM" id="SSF52540">
    <property type="entry name" value="P-loop containing nucleoside triphosphate hydrolases"/>
    <property type="match status" value="1"/>
</dbReference>
<dbReference type="InterPro" id="IPR014016">
    <property type="entry name" value="UvrD-like_ATP-bd"/>
</dbReference>
<evidence type="ECO:0000256" key="3">
    <source>
        <dbReference type="ARBA" id="ARBA00022763"/>
    </source>
</evidence>
<evidence type="ECO:0000256" key="4">
    <source>
        <dbReference type="ARBA" id="ARBA00022801"/>
    </source>
</evidence>
<dbReference type="EMBL" id="CP001719">
    <property type="protein sequence ID" value="ADC46988.1"/>
    <property type="molecule type" value="Genomic_DNA"/>
</dbReference>
<keyword evidence="19" id="KW-1185">Reference proteome</keyword>
<keyword evidence="7 14" id="KW-0067">ATP-binding</keyword>
<gene>
    <name evidence="18" type="ordered locus">mru_1138</name>
</gene>
<keyword evidence="9" id="KW-0234">DNA repair</keyword>
<dbReference type="STRING" id="634498.mru_1138"/>
<keyword evidence="6" id="KW-0269">Exonuclease</keyword>
<dbReference type="eggNOG" id="arCOG00801">
    <property type="taxonomic scope" value="Archaea"/>
</dbReference>
<protein>
    <recommendedName>
        <fullName evidence="12">DNA 3'-5' helicase</fullName>
        <ecNumber evidence="12">5.6.2.4</ecNumber>
    </recommendedName>
</protein>
<keyword evidence="1" id="KW-0540">Nuclease</keyword>
<dbReference type="PROSITE" id="PS51217">
    <property type="entry name" value="UVRD_HELICASE_CTER"/>
    <property type="match status" value="1"/>
</dbReference>
<feature type="coiled-coil region" evidence="15">
    <location>
        <begin position="813"/>
        <end position="863"/>
    </location>
</feature>
<dbReference type="Gene3D" id="3.90.320.10">
    <property type="match status" value="2"/>
</dbReference>
<dbReference type="InterPro" id="IPR038726">
    <property type="entry name" value="PDDEXK_AddAB-type"/>
</dbReference>
<dbReference type="InterPro" id="IPR000212">
    <property type="entry name" value="DNA_helicase_UvrD/REP"/>
</dbReference>
<evidence type="ECO:0000256" key="5">
    <source>
        <dbReference type="ARBA" id="ARBA00022806"/>
    </source>
</evidence>
<dbReference type="EC" id="5.6.2.4" evidence="12"/>
<evidence type="ECO:0000259" key="17">
    <source>
        <dbReference type="PROSITE" id="PS51217"/>
    </source>
</evidence>
<evidence type="ECO:0000256" key="15">
    <source>
        <dbReference type="SAM" id="Coils"/>
    </source>
</evidence>
<dbReference type="GO" id="GO:0003677">
    <property type="term" value="F:DNA binding"/>
    <property type="evidence" value="ECO:0007669"/>
    <property type="project" value="UniProtKB-KW"/>
</dbReference>
<evidence type="ECO:0000313" key="19">
    <source>
        <dbReference type="Proteomes" id="UP000008680"/>
    </source>
</evidence>
<feature type="coiled-coil region" evidence="15">
    <location>
        <begin position="1071"/>
        <end position="1098"/>
    </location>
</feature>
<evidence type="ECO:0000256" key="12">
    <source>
        <dbReference type="ARBA" id="ARBA00034808"/>
    </source>
</evidence>
<dbReference type="RefSeq" id="WP_012955938.1">
    <property type="nucleotide sequence ID" value="NC_013790.1"/>
</dbReference>
<keyword evidence="2 14" id="KW-0547">Nucleotide-binding</keyword>
<keyword evidence="5 14" id="KW-0347">Helicase</keyword>
<feature type="domain" description="UvrD-like helicase ATP-binding" evidence="16">
    <location>
        <begin position="13"/>
        <end position="373"/>
    </location>
</feature>
<dbReference type="PANTHER" id="PTHR11070">
    <property type="entry name" value="UVRD / RECB / PCRA DNA HELICASE FAMILY MEMBER"/>
    <property type="match status" value="1"/>
</dbReference>
<dbReference type="GO" id="GO:0043138">
    <property type="term" value="F:3'-5' DNA helicase activity"/>
    <property type="evidence" value="ECO:0007669"/>
    <property type="project" value="UniProtKB-EC"/>
</dbReference>
<evidence type="ECO:0000256" key="8">
    <source>
        <dbReference type="ARBA" id="ARBA00023125"/>
    </source>
</evidence>
<dbReference type="GO" id="GO:0000725">
    <property type="term" value="P:recombinational repair"/>
    <property type="evidence" value="ECO:0007669"/>
    <property type="project" value="TreeGrafter"/>
</dbReference>
<organism evidence="18 19">
    <name type="scientific">Methanobrevibacter ruminantium (strain ATCC 35063 / DSM 1093 / JCM 13430 / OCM 146 / M1)</name>
    <name type="common">Methanobacterium ruminantium</name>
    <dbReference type="NCBI Taxonomy" id="634498"/>
    <lineage>
        <taxon>Archaea</taxon>
        <taxon>Methanobacteriati</taxon>
        <taxon>Methanobacteriota</taxon>
        <taxon>Methanomada group</taxon>
        <taxon>Methanobacteria</taxon>
        <taxon>Methanobacteriales</taxon>
        <taxon>Methanobacteriaceae</taxon>
        <taxon>Methanobrevibacter</taxon>
    </lineage>
</organism>
<evidence type="ECO:0000256" key="10">
    <source>
        <dbReference type="ARBA" id="ARBA00023235"/>
    </source>
</evidence>
<dbReference type="PROSITE" id="PS51198">
    <property type="entry name" value="UVRD_HELICASE_ATP_BIND"/>
    <property type="match status" value="1"/>
</dbReference>
<evidence type="ECO:0000256" key="14">
    <source>
        <dbReference type="PROSITE-ProRule" id="PRU00560"/>
    </source>
</evidence>
<dbReference type="CDD" id="cd17932">
    <property type="entry name" value="DEXQc_UvrD"/>
    <property type="match status" value="1"/>
</dbReference>
<comment type="catalytic activity">
    <reaction evidence="11">
        <text>Couples ATP hydrolysis with the unwinding of duplex DNA by translocating in the 3'-5' direction.</text>
        <dbReference type="EC" id="5.6.2.4"/>
    </reaction>
</comment>
<evidence type="ECO:0000256" key="9">
    <source>
        <dbReference type="ARBA" id="ARBA00023204"/>
    </source>
</evidence>
<evidence type="ECO:0000256" key="7">
    <source>
        <dbReference type="ARBA" id="ARBA00022840"/>
    </source>
</evidence>
<dbReference type="HOGENOM" id="CLU_246575_0_0_2"/>
<comment type="catalytic activity">
    <reaction evidence="13">
        <text>ATP + H2O = ADP + phosphate + H(+)</text>
        <dbReference type="Rhea" id="RHEA:13065"/>
        <dbReference type="ChEBI" id="CHEBI:15377"/>
        <dbReference type="ChEBI" id="CHEBI:15378"/>
        <dbReference type="ChEBI" id="CHEBI:30616"/>
        <dbReference type="ChEBI" id="CHEBI:43474"/>
        <dbReference type="ChEBI" id="CHEBI:456216"/>
        <dbReference type="EC" id="5.6.2.4"/>
    </reaction>
</comment>
<dbReference type="KEGG" id="mru:mru_1138"/>
<dbReference type="PATRIC" id="fig|634498.28.peg.1139"/>
<dbReference type="PANTHER" id="PTHR11070:SF2">
    <property type="entry name" value="ATP-DEPENDENT DNA HELICASE SRS2"/>
    <property type="match status" value="1"/>
</dbReference>
<dbReference type="GO" id="GO:0016887">
    <property type="term" value="F:ATP hydrolysis activity"/>
    <property type="evidence" value="ECO:0007669"/>
    <property type="project" value="RHEA"/>
</dbReference>
<dbReference type="Pfam" id="PF12705">
    <property type="entry name" value="PDDEXK_1"/>
    <property type="match status" value="1"/>
</dbReference>
<evidence type="ECO:0000256" key="13">
    <source>
        <dbReference type="ARBA" id="ARBA00048988"/>
    </source>
</evidence>
<dbReference type="GO" id="GO:0004527">
    <property type="term" value="F:exonuclease activity"/>
    <property type="evidence" value="ECO:0007669"/>
    <property type="project" value="UniProtKB-KW"/>
</dbReference>
<evidence type="ECO:0000256" key="11">
    <source>
        <dbReference type="ARBA" id="ARBA00034617"/>
    </source>
</evidence>
<keyword evidence="8" id="KW-0238">DNA-binding</keyword>
<keyword evidence="10" id="KW-0413">Isomerase</keyword>
<dbReference type="eggNOG" id="arCOG00802">
    <property type="taxonomic scope" value="Archaea"/>
</dbReference>
<feature type="domain" description="UvrD-like helicase C-terminal" evidence="17">
    <location>
        <begin position="374"/>
        <end position="715"/>
    </location>
</feature>
<feature type="binding site" evidence="14">
    <location>
        <begin position="34"/>
        <end position="41"/>
    </location>
    <ligand>
        <name>ATP</name>
        <dbReference type="ChEBI" id="CHEBI:30616"/>
    </ligand>
</feature>
<dbReference type="Gene3D" id="1.10.486.10">
    <property type="entry name" value="PCRA, domain 4"/>
    <property type="match status" value="1"/>
</dbReference>
<dbReference type="SUPFAM" id="SSF52980">
    <property type="entry name" value="Restriction endonuclease-like"/>
    <property type="match status" value="1"/>
</dbReference>
<dbReference type="InterPro" id="IPR011604">
    <property type="entry name" value="PDDEXK-like_dom_sf"/>
</dbReference>
<evidence type="ECO:0000256" key="2">
    <source>
        <dbReference type="ARBA" id="ARBA00022741"/>
    </source>
</evidence>
<sequence length="1546" mass="182449">METIAENQNTEFELNEYQEEAVTYYGEKPLLIEAGPGSGKTRVITERVRYLVEEKEMDPESFLIITFSNKAARELKERLMDYFDVDIINQMQISTVHSFCYKLLIENTNITYKILDDDYGTKKNMFIYKNRERLGFKRESTLTRGKVKDVVAAFDKYSTFDVDTEKLVEWIKENEPVSQDYIDFVNEEYRKTGKFPRKKIDLDKKKKNLKTATDYHAYADSWYNALHLQVAKAYPIYKKLLDEHNYLDFNILQVKALEYLKENPETQYTNILVDEFQDTDPVQIEIFEILMKNALNPIEKSKDDAEEDCPPISELELDEAEISDKKITSSFTAVGDMDQSIYGFRGALENYFEYFDNKYCCKKVGLNVNYRSTNEIIEFSEQYIKMQRGKKSRKNLREARKESRNIYYIENEEREMEAASIAKIIKGLKDEEKIKNYNDVAVLLRSVLTSSKDIINVFNDENIPFQVKGLQDLENKDEIKSILTLLHFIIEDDNPQETPIITFWEADWLNLRAFTNADFKQTFIKLSSETEEILIEKQKEFEENVFNYAKLIYNDITGNRFTKRSYKGVLELEDEVLDAVFKEYPKPVLTNKTLREYGITNEDDLEFFNQLNELKFEIFGDDKDFDERPTILNVYYRILEICGFLSEDYIFDPKNKQALDYIGLFTQIIYEYENIISNRDIRGLYWFLNSNIKNYSYDIENENGVNIMTIHKSKGLEFPVVILAGLNDSSFPREYEDLRETKYKNGSAVFYTPRECLRYKSLDKDDVTLHYEEEERNIYVAMTRAQDLLILSKNFKNPKKTTYSKTLEKEIKAIELKEKISSIKDELDELMKKEDVNDLSFLLKSLNDELKDIRAELKELKPLIKDHKKIKVLNKQLKELSIEIKWKIKDLKYEDKIMDDLIDLFNLDEDSGLTRDDLKNMFLNDFDIGENNEDSDESENSFEDIINDSTIDKELDNDNTSIDSLSSNNKPIEDYFEDKEALSDILVRTENEIAGLGEDIEKSLKRTKKLLSKLKELQDDDLNDSMSEIHFKYKMEIQSIIEGAIESNEDDSLSKNQIALNALYCMLQSIESEIMENKETMESNKEILKREKELNNKKSYLDYKIKLIKDTEEFDKKYDMGYSISSYEEYKIKEDLDELSKVLMDDSVNSIGDLALLREKVLEAGSPKLCEDFIINWELIESLFNDDKFAKLELLFKIMESEEIDNIRHMSILNDRTELKEKTKLFFMLFYYKNQEIEYKEKLSFINKKKDHLGNLINAYDGIIKIEPTEIDKVIDERKIPNVIVIEDDKKLTLSYSSIQTYESCPFQYHLAYNYKFKISDREAITEGNINHNSLEEINKTIIERKDEKEGELVGEIDNELLISRDEIIKIVKRIYMESPNIDRDETPIDYVLSNIFEYWDNYGRRFDIIGSEYQFDINREDYFVLIGSIDLLYKTDNGIVILDYKTTENISKKAQEKYKKQLYTYALALKDDPMYNDAVVDKLQIYAIKSLEMLDFELNEEERDEREEKIREIASNIRNEEFHSKGYDEFSECSFCRYSFICENN</sequence>
<dbReference type="OrthoDB" id="203178at2157"/>
<dbReference type="GeneID" id="8770789"/>
<dbReference type="GO" id="GO:0005524">
    <property type="term" value="F:ATP binding"/>
    <property type="evidence" value="ECO:0007669"/>
    <property type="project" value="UniProtKB-UniRule"/>
</dbReference>
<dbReference type="eggNOG" id="arCOG00798">
    <property type="taxonomic scope" value="Archaea"/>
</dbReference>
<evidence type="ECO:0000256" key="6">
    <source>
        <dbReference type="ARBA" id="ARBA00022839"/>
    </source>
</evidence>
<evidence type="ECO:0000313" key="18">
    <source>
        <dbReference type="EMBL" id="ADC46988.1"/>
    </source>
</evidence>
<accession>D3E377</accession>
<evidence type="ECO:0000259" key="16">
    <source>
        <dbReference type="PROSITE" id="PS51198"/>
    </source>
</evidence>